<sequence>MSSGFGTRAVHAAQRPDPTTGAVIPALSLSTTYKQSAAGVHTGFEYSRSGNPNRNNFEEAMAELEGAKYGLAFASGSATTATIVNSLEKGAHLISVNDVYGGTYRYFTKVANKLGIEATFVNLSDPANIEKEFKPNTKLVWIETPTNPTLRVIDIKAIAERAHAHGARLVVDNTFMSPYFQNPISLGADIVVHSVTKYINGHSDVVMGVAVMNDKETYEQLKFMQNSLGAVPAPFDCFLARRGLMTLEVRMQRHAENAQAVAEYLETNQYVDEVIYPGLPSHPNHELAKKQQRGFGGMISFRMKGSLDNVNKFLQNLHHITLAESLGGVESLVEVPAIMTHGSVSAEDRAILGITDTLVRVSIGIENKEDLIADLKQALEKAY</sequence>
<dbReference type="FunFam" id="3.90.1150.10:FF:000008">
    <property type="entry name" value="Cystathionine gamma-synthase"/>
    <property type="match status" value="1"/>
</dbReference>
<dbReference type="InterPro" id="IPR015421">
    <property type="entry name" value="PyrdxlP-dep_Trfase_major"/>
</dbReference>
<proteinExistence type="inferred from homology"/>
<dbReference type="EMBL" id="KV921263">
    <property type="protein sequence ID" value="ORE22777.1"/>
    <property type="molecule type" value="Genomic_DNA"/>
</dbReference>
<dbReference type="InterPro" id="IPR000277">
    <property type="entry name" value="Cys/Met-Metab_PyrdxlP-dep_enz"/>
</dbReference>
<dbReference type="Proteomes" id="UP000242381">
    <property type="component" value="Unassembled WGS sequence"/>
</dbReference>
<gene>
    <name evidence="10" type="ORF">BCV71DRAFT_171178</name>
</gene>
<evidence type="ECO:0000256" key="9">
    <source>
        <dbReference type="RuleBase" id="RU362118"/>
    </source>
</evidence>
<dbReference type="CDD" id="cd00614">
    <property type="entry name" value="CGS_like"/>
    <property type="match status" value="1"/>
</dbReference>
<dbReference type="VEuPathDB" id="FungiDB:BCV72DRAFT_331605"/>
<evidence type="ECO:0000256" key="8">
    <source>
        <dbReference type="PIRSR" id="PIRSR001434-2"/>
    </source>
</evidence>
<dbReference type="SUPFAM" id="SSF53383">
    <property type="entry name" value="PLP-dependent transferases"/>
    <property type="match status" value="1"/>
</dbReference>
<keyword evidence="6" id="KW-0028">Amino-acid biosynthesis</keyword>
<comment type="cofactor">
    <cofactor evidence="1 9">
        <name>pyridoxal 5'-phosphate</name>
        <dbReference type="ChEBI" id="CHEBI:597326"/>
    </cofactor>
</comment>
<dbReference type="GO" id="GO:0019343">
    <property type="term" value="P:cysteine biosynthetic process via cystathionine"/>
    <property type="evidence" value="ECO:0007669"/>
    <property type="project" value="TreeGrafter"/>
</dbReference>
<evidence type="ECO:0000256" key="7">
    <source>
        <dbReference type="ARBA" id="ARBA00029853"/>
    </source>
</evidence>
<keyword evidence="5 8" id="KW-0663">Pyridoxal phosphate</keyword>
<dbReference type="OMA" id="YKQDGVG"/>
<dbReference type="GO" id="GO:0019346">
    <property type="term" value="P:transsulfuration"/>
    <property type="evidence" value="ECO:0007669"/>
    <property type="project" value="InterPro"/>
</dbReference>
<dbReference type="GO" id="GO:0004123">
    <property type="term" value="F:cystathionine gamma-lyase activity"/>
    <property type="evidence" value="ECO:0007669"/>
    <property type="project" value="TreeGrafter"/>
</dbReference>
<dbReference type="EC" id="4.4.1.1" evidence="4"/>
<keyword evidence="6" id="KW-0198">Cysteine biosynthesis</keyword>
<dbReference type="GO" id="GO:0005737">
    <property type="term" value="C:cytoplasm"/>
    <property type="evidence" value="ECO:0007669"/>
    <property type="project" value="TreeGrafter"/>
</dbReference>
<dbReference type="GO" id="GO:0030170">
    <property type="term" value="F:pyridoxal phosphate binding"/>
    <property type="evidence" value="ECO:0007669"/>
    <property type="project" value="InterPro"/>
</dbReference>
<dbReference type="FunFam" id="3.40.640.10:FF:000009">
    <property type="entry name" value="Cystathionine gamma-synthase homolog"/>
    <property type="match status" value="1"/>
</dbReference>
<comment type="similarity">
    <text evidence="3 9">Belongs to the trans-sulfuration enzymes family.</text>
</comment>
<evidence type="ECO:0000313" key="11">
    <source>
        <dbReference type="Proteomes" id="UP000242381"/>
    </source>
</evidence>
<evidence type="ECO:0000256" key="3">
    <source>
        <dbReference type="ARBA" id="ARBA00009077"/>
    </source>
</evidence>
<evidence type="ECO:0000256" key="2">
    <source>
        <dbReference type="ARBA" id="ARBA00005038"/>
    </source>
</evidence>
<dbReference type="AlphaFoldDB" id="A0A1X0SF08"/>
<dbReference type="PANTHER" id="PTHR11808">
    <property type="entry name" value="TRANS-SULFURATION ENZYME FAMILY MEMBER"/>
    <property type="match status" value="1"/>
</dbReference>
<evidence type="ECO:0000256" key="6">
    <source>
        <dbReference type="ARBA" id="ARBA00023192"/>
    </source>
</evidence>
<comment type="pathway">
    <text evidence="2">Amino-acid biosynthesis; L-cysteine biosynthesis; L-cysteine from L-homocysteine and L-serine: step 2/2.</text>
</comment>
<dbReference type="Pfam" id="PF01053">
    <property type="entry name" value="Cys_Met_Meta_PP"/>
    <property type="match status" value="1"/>
</dbReference>
<evidence type="ECO:0000313" key="10">
    <source>
        <dbReference type="EMBL" id="ORE22777.1"/>
    </source>
</evidence>
<dbReference type="InterPro" id="IPR015422">
    <property type="entry name" value="PyrdxlP-dep_Trfase_small"/>
</dbReference>
<dbReference type="Gene3D" id="3.90.1150.10">
    <property type="entry name" value="Aspartate Aminotransferase, domain 1"/>
    <property type="match status" value="1"/>
</dbReference>
<evidence type="ECO:0000256" key="5">
    <source>
        <dbReference type="ARBA" id="ARBA00022898"/>
    </source>
</evidence>
<dbReference type="PIRSF" id="PIRSF001434">
    <property type="entry name" value="CGS"/>
    <property type="match status" value="1"/>
</dbReference>
<organism evidence="10 11">
    <name type="scientific">Rhizopus microsporus</name>
    <dbReference type="NCBI Taxonomy" id="58291"/>
    <lineage>
        <taxon>Eukaryota</taxon>
        <taxon>Fungi</taxon>
        <taxon>Fungi incertae sedis</taxon>
        <taxon>Mucoromycota</taxon>
        <taxon>Mucoromycotina</taxon>
        <taxon>Mucoromycetes</taxon>
        <taxon>Mucorales</taxon>
        <taxon>Mucorineae</taxon>
        <taxon>Rhizopodaceae</taxon>
        <taxon>Rhizopus</taxon>
    </lineage>
</organism>
<evidence type="ECO:0000256" key="1">
    <source>
        <dbReference type="ARBA" id="ARBA00001933"/>
    </source>
</evidence>
<name>A0A1X0SF08_RHIZD</name>
<dbReference type="Gene3D" id="3.40.640.10">
    <property type="entry name" value="Type I PLP-dependent aspartate aminotransferase-like (Major domain)"/>
    <property type="match status" value="1"/>
</dbReference>
<feature type="modified residue" description="N6-(pyridoxal phosphate)lysine" evidence="8">
    <location>
        <position position="197"/>
    </location>
</feature>
<accession>A0A1X0SF08</accession>
<protein>
    <recommendedName>
        <fullName evidence="4">cystathionine gamma-lyase</fullName>
        <ecNumber evidence="4">4.4.1.1</ecNumber>
    </recommendedName>
    <alternativeName>
        <fullName evidence="7">Gamma-cystathionase</fullName>
    </alternativeName>
</protein>
<dbReference type="InterPro" id="IPR015424">
    <property type="entry name" value="PyrdxlP-dep_Trfase"/>
</dbReference>
<dbReference type="PANTHER" id="PTHR11808:SF15">
    <property type="entry name" value="CYSTATHIONINE GAMMA-LYASE"/>
    <property type="match status" value="1"/>
</dbReference>
<reference evidence="10 11" key="1">
    <citation type="journal article" date="2016" name="Proc. Natl. Acad. Sci. U.S.A.">
        <title>Lipid metabolic changes in an early divergent fungus govern the establishment of a mutualistic symbiosis with endobacteria.</title>
        <authorList>
            <person name="Lastovetsky O.A."/>
            <person name="Gaspar M.L."/>
            <person name="Mondo S.J."/>
            <person name="LaButti K.M."/>
            <person name="Sandor L."/>
            <person name="Grigoriev I.V."/>
            <person name="Henry S.A."/>
            <person name="Pawlowska T.E."/>
        </authorList>
    </citation>
    <scope>NUCLEOTIDE SEQUENCE [LARGE SCALE GENOMIC DNA]</scope>
    <source>
        <strain evidence="10 11">ATCC 11559</strain>
    </source>
</reference>
<evidence type="ECO:0000256" key="4">
    <source>
        <dbReference type="ARBA" id="ARBA00012085"/>
    </source>
</evidence>